<gene>
    <name evidence="2" type="ORF">PEVE_00032004</name>
</gene>
<comment type="caution">
    <text evidence="2">The sequence shown here is derived from an EMBL/GenBank/DDBJ whole genome shotgun (WGS) entry which is preliminary data.</text>
</comment>
<evidence type="ECO:0000256" key="1">
    <source>
        <dbReference type="SAM" id="MobiDB-lite"/>
    </source>
</evidence>
<feature type="region of interest" description="Disordered" evidence="1">
    <location>
        <begin position="108"/>
        <end position="134"/>
    </location>
</feature>
<protein>
    <submittedName>
        <fullName evidence="2">Uncharacterized protein</fullName>
    </submittedName>
</protein>
<accession>A0ABN8MHY6</accession>
<sequence length="217" mass="24889">MEPIGDSGVQAQHVIKITVVTSYATKNGYAKNVDPKRNVAEIEVKAHFFPSHDATANVKMFPKTEDQTKNIIEESRGVTEQSKKFFGLVHKHPIVLVIRSTSEIDVPVEKIPDLQPAEEDDDDDDEESEEEYDEFEEEIVIMDVRRKSIWRKWLEHPQPQPEKKGVPIEDLIEIPSLQEKTQESSLDEFLIEEKIESVERQPVSCEPPDLSSVFDHI</sequence>
<dbReference type="Proteomes" id="UP001159427">
    <property type="component" value="Unassembled WGS sequence"/>
</dbReference>
<keyword evidence="3" id="KW-1185">Reference proteome</keyword>
<evidence type="ECO:0000313" key="3">
    <source>
        <dbReference type="Proteomes" id="UP001159427"/>
    </source>
</evidence>
<dbReference type="EMBL" id="CALNXI010000462">
    <property type="protein sequence ID" value="CAH3027617.1"/>
    <property type="molecule type" value="Genomic_DNA"/>
</dbReference>
<name>A0ABN8MHY6_9CNID</name>
<proteinExistence type="predicted"/>
<feature type="compositionally biased region" description="Acidic residues" evidence="1">
    <location>
        <begin position="116"/>
        <end position="134"/>
    </location>
</feature>
<evidence type="ECO:0000313" key="2">
    <source>
        <dbReference type="EMBL" id="CAH3027617.1"/>
    </source>
</evidence>
<organism evidence="2 3">
    <name type="scientific">Porites evermanni</name>
    <dbReference type="NCBI Taxonomy" id="104178"/>
    <lineage>
        <taxon>Eukaryota</taxon>
        <taxon>Metazoa</taxon>
        <taxon>Cnidaria</taxon>
        <taxon>Anthozoa</taxon>
        <taxon>Hexacorallia</taxon>
        <taxon>Scleractinia</taxon>
        <taxon>Fungiina</taxon>
        <taxon>Poritidae</taxon>
        <taxon>Porites</taxon>
    </lineage>
</organism>
<reference evidence="2 3" key="1">
    <citation type="submission" date="2022-05" db="EMBL/GenBank/DDBJ databases">
        <authorList>
            <consortium name="Genoscope - CEA"/>
            <person name="William W."/>
        </authorList>
    </citation>
    <scope>NUCLEOTIDE SEQUENCE [LARGE SCALE GENOMIC DNA]</scope>
</reference>